<dbReference type="Gene3D" id="3.30.530.20">
    <property type="match status" value="1"/>
</dbReference>
<evidence type="ECO:0000313" key="1">
    <source>
        <dbReference type="EMBL" id="QIK77329.1"/>
    </source>
</evidence>
<name>A0A6G7YKR0_9ACTN</name>
<protein>
    <submittedName>
        <fullName evidence="1">SRPBCC family protein</fullName>
    </submittedName>
</protein>
<dbReference type="KEGG" id="npi:G7071_08910"/>
<dbReference type="SUPFAM" id="SSF55961">
    <property type="entry name" value="Bet v1-like"/>
    <property type="match status" value="1"/>
</dbReference>
<dbReference type="CDD" id="cd07812">
    <property type="entry name" value="SRPBCC"/>
    <property type="match status" value="1"/>
</dbReference>
<organism evidence="1 2">
    <name type="scientific">Nocardioides piscis</name>
    <dbReference type="NCBI Taxonomy" id="2714938"/>
    <lineage>
        <taxon>Bacteria</taxon>
        <taxon>Bacillati</taxon>
        <taxon>Actinomycetota</taxon>
        <taxon>Actinomycetes</taxon>
        <taxon>Propionibacteriales</taxon>
        <taxon>Nocardioidaceae</taxon>
        <taxon>Nocardioides</taxon>
    </lineage>
</organism>
<dbReference type="AlphaFoldDB" id="A0A6G7YKR0"/>
<dbReference type="Pfam" id="PF10604">
    <property type="entry name" value="Polyketide_cyc2"/>
    <property type="match status" value="1"/>
</dbReference>
<evidence type="ECO:0000313" key="2">
    <source>
        <dbReference type="Proteomes" id="UP000502035"/>
    </source>
</evidence>
<gene>
    <name evidence="1" type="ORF">G7071_08910</name>
</gene>
<accession>A0A6G7YKR0</accession>
<sequence>MTAGVEPLLEDAVDIEAPPGRVWELVGDVRRLADWSPQVTHCELLPDSAEIGSGARFVNHNLERSPDGQDLTWTTHSEVVRFVPEREIAFRVEENWAVWSFTLEPGADGGTRLIERRAVPEGISDLARQLTDGFMGGQEVFTQVLRAGMRETLERIKVAAEG</sequence>
<dbReference type="Proteomes" id="UP000502035">
    <property type="component" value="Chromosome"/>
</dbReference>
<keyword evidence="2" id="KW-1185">Reference proteome</keyword>
<reference evidence="1 2" key="1">
    <citation type="submission" date="2020-03" db="EMBL/GenBank/DDBJ databases">
        <title>Nocardioides sp. nov., isolated from fish.</title>
        <authorList>
            <person name="Hyun D.-W."/>
            <person name="Bae J.-W."/>
        </authorList>
    </citation>
    <scope>NUCLEOTIDE SEQUENCE [LARGE SCALE GENOMIC DNA]</scope>
    <source>
        <strain evidence="1 2">HDW12A</strain>
    </source>
</reference>
<dbReference type="InterPro" id="IPR023393">
    <property type="entry name" value="START-like_dom_sf"/>
</dbReference>
<dbReference type="EMBL" id="CP049866">
    <property type="protein sequence ID" value="QIK77329.1"/>
    <property type="molecule type" value="Genomic_DNA"/>
</dbReference>
<proteinExistence type="predicted"/>
<dbReference type="InterPro" id="IPR019587">
    <property type="entry name" value="Polyketide_cyclase/dehydratase"/>
</dbReference>